<dbReference type="EMBL" id="BARU01013645">
    <property type="protein sequence ID" value="GAH39225.1"/>
    <property type="molecule type" value="Genomic_DNA"/>
</dbReference>
<accession>X1G344</accession>
<evidence type="ECO:0000313" key="1">
    <source>
        <dbReference type="EMBL" id="GAH39225.1"/>
    </source>
</evidence>
<reference evidence="1" key="1">
    <citation type="journal article" date="2014" name="Front. Microbiol.">
        <title>High frequency of phylogenetically diverse reductive dehalogenase-homologous genes in deep subseafloor sedimentary metagenomes.</title>
        <authorList>
            <person name="Kawai M."/>
            <person name="Futagami T."/>
            <person name="Toyoda A."/>
            <person name="Takaki Y."/>
            <person name="Nishi S."/>
            <person name="Hori S."/>
            <person name="Arai W."/>
            <person name="Tsubouchi T."/>
            <person name="Morono Y."/>
            <person name="Uchiyama I."/>
            <person name="Ito T."/>
            <person name="Fujiyama A."/>
            <person name="Inagaki F."/>
            <person name="Takami H."/>
        </authorList>
    </citation>
    <scope>NUCLEOTIDE SEQUENCE</scope>
    <source>
        <strain evidence="1">Expedition CK06-06</strain>
    </source>
</reference>
<name>X1G344_9ZZZZ</name>
<sequence length="149" mass="17325">MRIKIIIFGLVFLFFAVCVVGLTDTKSVVLRIGIWDWTEDNPIHTRAEIWIRGFGSWYLKRALSEGESAKKFGKYPIGVKQNFFFYPESRKGKELIISFMMTEDMNPNGSVRNTLWISFYDEEVEVSGRPITAATGKSELKFKRKRREN</sequence>
<proteinExistence type="predicted"/>
<comment type="caution">
    <text evidence="1">The sequence shown here is derived from an EMBL/GenBank/DDBJ whole genome shotgun (WGS) entry which is preliminary data.</text>
</comment>
<organism evidence="1">
    <name type="scientific">marine sediment metagenome</name>
    <dbReference type="NCBI Taxonomy" id="412755"/>
    <lineage>
        <taxon>unclassified sequences</taxon>
        <taxon>metagenomes</taxon>
        <taxon>ecological metagenomes</taxon>
    </lineage>
</organism>
<dbReference type="AlphaFoldDB" id="X1G344"/>
<gene>
    <name evidence="1" type="ORF">S03H2_24523</name>
</gene>
<protein>
    <submittedName>
        <fullName evidence="1">Uncharacterized protein</fullName>
    </submittedName>
</protein>